<dbReference type="EMBL" id="GGEC01017039">
    <property type="protein sequence ID" value="MBW97522.1"/>
    <property type="molecule type" value="Transcribed_RNA"/>
</dbReference>
<dbReference type="AlphaFoldDB" id="A0A2P2JVN9"/>
<accession>A0A2P2JVN9</accession>
<organism evidence="1">
    <name type="scientific">Rhizophora mucronata</name>
    <name type="common">Asiatic mangrove</name>
    <dbReference type="NCBI Taxonomy" id="61149"/>
    <lineage>
        <taxon>Eukaryota</taxon>
        <taxon>Viridiplantae</taxon>
        <taxon>Streptophyta</taxon>
        <taxon>Embryophyta</taxon>
        <taxon>Tracheophyta</taxon>
        <taxon>Spermatophyta</taxon>
        <taxon>Magnoliopsida</taxon>
        <taxon>eudicotyledons</taxon>
        <taxon>Gunneridae</taxon>
        <taxon>Pentapetalae</taxon>
        <taxon>rosids</taxon>
        <taxon>fabids</taxon>
        <taxon>Malpighiales</taxon>
        <taxon>Rhizophoraceae</taxon>
        <taxon>Rhizophora</taxon>
    </lineage>
</organism>
<protein>
    <submittedName>
        <fullName evidence="1">Uncharacterized protein</fullName>
    </submittedName>
</protein>
<name>A0A2P2JVN9_RHIMU</name>
<sequence length="83" mass="9115">MNNDSNHGSAGFCNHVLAFNVGNEIFCKFSLPESLAGVRSFGLYMCVYKESIAVVDHNVSASQFCVWVMGEYGIRESCRVASI</sequence>
<evidence type="ECO:0000313" key="1">
    <source>
        <dbReference type="EMBL" id="MBW97522.1"/>
    </source>
</evidence>
<proteinExistence type="predicted"/>
<reference evidence="1" key="1">
    <citation type="submission" date="2018-02" db="EMBL/GenBank/DDBJ databases">
        <title>Rhizophora mucronata_Transcriptome.</title>
        <authorList>
            <person name="Meera S.P."/>
            <person name="Sreeshan A."/>
            <person name="Augustine A."/>
        </authorList>
    </citation>
    <scope>NUCLEOTIDE SEQUENCE</scope>
    <source>
        <tissue evidence="1">Leaf</tissue>
    </source>
</reference>